<dbReference type="Pfam" id="PF13183">
    <property type="entry name" value="Fer4_8"/>
    <property type="match status" value="1"/>
</dbReference>
<evidence type="ECO:0000256" key="4">
    <source>
        <dbReference type="ARBA" id="ARBA00023004"/>
    </source>
</evidence>
<dbReference type="GO" id="GO:0016491">
    <property type="term" value="F:oxidoreductase activity"/>
    <property type="evidence" value="ECO:0007669"/>
    <property type="project" value="UniProtKB-KW"/>
</dbReference>
<sequence>MEDKPRIMDPDACIHCHICRQHCLFLEKYKIDIGDKEKLEELSYHCFLCGRCSEVCPKGIDGREVVLGMRKEQVRRNDGQLREKGYGMLVREKQNYLFQNYGLGAKKSVLFPGCNFPAYYPKTTKYLMELFRERADVGTVFDCCGKPIAELGMEKQEEEIIGRIEKKLREIGVDEVITLCPNCYAYLKPRLNVNVVSIYEKLQELGIGKMIEGRLTIFPPCPDRENKEQLDFIRAFLKEEPDLIAHVQCCGLGGCAGNKEKDLAKQMVCSIGQESEKTIYTYCASCSGNFVRKGYKDTKHILLEILERNEGPDTGRSVVNRMMTKYRREKNNG</sequence>
<dbReference type="OrthoDB" id="5241828at2"/>
<proteinExistence type="predicted"/>
<dbReference type="PROSITE" id="PS00198">
    <property type="entry name" value="4FE4S_FER_1"/>
    <property type="match status" value="1"/>
</dbReference>
<dbReference type="AlphaFoldDB" id="A0A084JPZ6"/>
<evidence type="ECO:0000256" key="5">
    <source>
        <dbReference type="ARBA" id="ARBA00023014"/>
    </source>
</evidence>
<dbReference type="SUPFAM" id="SSF46548">
    <property type="entry name" value="alpha-helical ferredoxin"/>
    <property type="match status" value="1"/>
</dbReference>
<evidence type="ECO:0000256" key="1">
    <source>
        <dbReference type="ARBA" id="ARBA00022485"/>
    </source>
</evidence>
<dbReference type="EMBL" id="JPME01000008">
    <property type="protein sequence ID" value="KEZ91030.1"/>
    <property type="molecule type" value="Genomic_DNA"/>
</dbReference>
<keyword evidence="3" id="KW-0560">Oxidoreductase</keyword>
<dbReference type="PROSITE" id="PS51379">
    <property type="entry name" value="4FE4S_FER_2"/>
    <property type="match status" value="2"/>
</dbReference>
<dbReference type="STRING" id="29354.IO98_06550"/>
<dbReference type="PANTHER" id="PTHR43255:SF1">
    <property type="entry name" value="IRON-SULFUR-BINDING OXIDOREDUCTASE FADF-RELATED"/>
    <property type="match status" value="1"/>
</dbReference>
<feature type="domain" description="4Fe-4S ferredoxin-type" evidence="6">
    <location>
        <begin position="35"/>
        <end position="66"/>
    </location>
</feature>
<dbReference type="RefSeq" id="WP_038279235.1">
    <property type="nucleotide sequence ID" value="NZ_JPME01000008.1"/>
</dbReference>
<evidence type="ECO:0000259" key="6">
    <source>
        <dbReference type="PROSITE" id="PS51379"/>
    </source>
</evidence>
<dbReference type="InterPro" id="IPR017896">
    <property type="entry name" value="4Fe4S_Fe-S-bd"/>
</dbReference>
<evidence type="ECO:0000256" key="2">
    <source>
        <dbReference type="ARBA" id="ARBA00022723"/>
    </source>
</evidence>
<dbReference type="InterPro" id="IPR051460">
    <property type="entry name" value="HdrC_iron-sulfur_subunit"/>
</dbReference>
<keyword evidence="1" id="KW-0004">4Fe-4S</keyword>
<dbReference type="GO" id="GO:0005886">
    <property type="term" value="C:plasma membrane"/>
    <property type="evidence" value="ECO:0007669"/>
    <property type="project" value="TreeGrafter"/>
</dbReference>
<gene>
    <name evidence="7" type="ORF">IO98_06550</name>
</gene>
<dbReference type="Pfam" id="PF02754">
    <property type="entry name" value="CCG"/>
    <property type="match status" value="2"/>
</dbReference>
<keyword evidence="8" id="KW-1185">Reference proteome</keyword>
<organism evidence="7 8">
    <name type="scientific">Lacrimispora celerecrescens</name>
    <dbReference type="NCBI Taxonomy" id="29354"/>
    <lineage>
        <taxon>Bacteria</taxon>
        <taxon>Bacillati</taxon>
        <taxon>Bacillota</taxon>
        <taxon>Clostridia</taxon>
        <taxon>Lachnospirales</taxon>
        <taxon>Lachnospiraceae</taxon>
        <taxon>Lacrimispora</taxon>
    </lineage>
</organism>
<keyword evidence="2" id="KW-0479">Metal-binding</keyword>
<comment type="caution">
    <text evidence="7">The sequence shown here is derived from an EMBL/GenBank/DDBJ whole genome shotgun (WGS) entry which is preliminary data.</text>
</comment>
<dbReference type="InterPro" id="IPR004017">
    <property type="entry name" value="Cys_rich_dom"/>
</dbReference>
<dbReference type="Proteomes" id="UP000028525">
    <property type="component" value="Unassembled WGS sequence"/>
</dbReference>
<evidence type="ECO:0000256" key="3">
    <source>
        <dbReference type="ARBA" id="ARBA00023002"/>
    </source>
</evidence>
<name>A0A084JPZ6_9FIRM</name>
<dbReference type="GO" id="GO:0051539">
    <property type="term" value="F:4 iron, 4 sulfur cluster binding"/>
    <property type="evidence" value="ECO:0007669"/>
    <property type="project" value="UniProtKB-KW"/>
</dbReference>
<protein>
    <submittedName>
        <fullName evidence="7">[Fe-S]-binding protein</fullName>
    </submittedName>
</protein>
<dbReference type="Gene3D" id="3.30.70.20">
    <property type="match status" value="1"/>
</dbReference>
<keyword evidence="4" id="KW-0408">Iron</keyword>
<evidence type="ECO:0000313" key="7">
    <source>
        <dbReference type="EMBL" id="KEZ91030.1"/>
    </source>
</evidence>
<dbReference type="PANTHER" id="PTHR43255">
    <property type="entry name" value="IRON-SULFUR-BINDING OXIDOREDUCTASE FADF-RELATED-RELATED"/>
    <property type="match status" value="1"/>
</dbReference>
<accession>A0A084JPZ6</accession>
<reference evidence="7 8" key="1">
    <citation type="submission" date="2014-07" db="EMBL/GenBank/DDBJ databases">
        <title>Draft genome of Clostridium celerecrescens 152B isolated from sediments associated with methane hydrate from Krishna Godavari basin.</title>
        <authorList>
            <person name="Honkalas V.S."/>
            <person name="Dabir A.P."/>
            <person name="Arora P."/>
            <person name="Dhakephalkar P.K."/>
        </authorList>
    </citation>
    <scope>NUCLEOTIDE SEQUENCE [LARGE SCALE GENOMIC DNA]</scope>
    <source>
        <strain evidence="7 8">152B</strain>
    </source>
</reference>
<feature type="domain" description="4Fe-4S ferredoxin-type" evidence="6">
    <location>
        <begin position="3"/>
        <end position="34"/>
    </location>
</feature>
<evidence type="ECO:0000313" key="8">
    <source>
        <dbReference type="Proteomes" id="UP000028525"/>
    </source>
</evidence>
<dbReference type="InterPro" id="IPR017900">
    <property type="entry name" value="4Fe4S_Fe_S_CS"/>
</dbReference>
<keyword evidence="5" id="KW-0411">Iron-sulfur</keyword>
<dbReference type="GO" id="GO:0046872">
    <property type="term" value="F:metal ion binding"/>
    <property type="evidence" value="ECO:0007669"/>
    <property type="project" value="UniProtKB-KW"/>
</dbReference>